<comment type="caution">
    <text evidence="11">Lacks conserved residue(s) required for the propagation of feature annotation.</text>
</comment>
<keyword evidence="4 11" id="KW-0001">2Fe-2S</keyword>
<evidence type="ECO:0000256" key="3">
    <source>
        <dbReference type="ARBA" id="ARBA00022630"/>
    </source>
</evidence>
<dbReference type="InterPro" id="IPR017938">
    <property type="entry name" value="Riboflavin_synthase-like_b-brl"/>
</dbReference>
<comment type="cofactor">
    <cofactor evidence="13">
        <name>[2Fe-2S] cluster</name>
        <dbReference type="ChEBI" id="CHEBI:190135"/>
    </cofactor>
    <text evidence="13">Binds 1 [2Fe-2S] cluster per subunit.</text>
</comment>
<keyword evidence="7 11" id="KW-0665">Pyrimidine biosynthesis</keyword>
<dbReference type="OrthoDB" id="9796486at2"/>
<dbReference type="HAMAP" id="MF_01211">
    <property type="entry name" value="DHODB_Fe_S_bind"/>
    <property type="match status" value="1"/>
</dbReference>
<feature type="domain" description="FAD-binding FR-type" evidence="14">
    <location>
        <begin position="3"/>
        <end position="102"/>
    </location>
</feature>
<evidence type="ECO:0000256" key="12">
    <source>
        <dbReference type="PIRSR" id="PIRSR006816-1"/>
    </source>
</evidence>
<dbReference type="CDD" id="cd06218">
    <property type="entry name" value="DHOD_e_trans"/>
    <property type="match status" value="1"/>
</dbReference>
<name>A0A1H2LJA0_9ACTO</name>
<dbReference type="InterPro" id="IPR017927">
    <property type="entry name" value="FAD-bd_FR_type"/>
</dbReference>
<proteinExistence type="inferred from homology"/>
<comment type="subunit">
    <text evidence="11">Heterotetramer of 2 PyrK and 2 PyrD type B subunits.</text>
</comment>
<dbReference type="GO" id="GO:0046872">
    <property type="term" value="F:metal ion binding"/>
    <property type="evidence" value="ECO:0007669"/>
    <property type="project" value="UniProtKB-KW"/>
</dbReference>
<evidence type="ECO:0000256" key="13">
    <source>
        <dbReference type="PIRSR" id="PIRSR006816-2"/>
    </source>
</evidence>
<dbReference type="InterPro" id="IPR019480">
    <property type="entry name" value="Dihydroorotate_DH_Fe-S-bd"/>
</dbReference>
<evidence type="ECO:0000256" key="6">
    <source>
        <dbReference type="ARBA" id="ARBA00022827"/>
    </source>
</evidence>
<evidence type="ECO:0000256" key="1">
    <source>
        <dbReference type="ARBA" id="ARBA00006422"/>
    </source>
</evidence>
<evidence type="ECO:0000256" key="10">
    <source>
        <dbReference type="ARBA" id="ARBA00023014"/>
    </source>
</evidence>
<dbReference type="GO" id="GO:0050660">
    <property type="term" value="F:flavin adenine dinucleotide binding"/>
    <property type="evidence" value="ECO:0007669"/>
    <property type="project" value="InterPro"/>
</dbReference>
<feature type="binding site" evidence="11 12">
    <location>
        <begin position="77"/>
        <end position="78"/>
    </location>
    <ligand>
        <name>FAD</name>
        <dbReference type="ChEBI" id="CHEBI:57692"/>
    </ligand>
</feature>
<dbReference type="SUPFAM" id="SSF63380">
    <property type="entry name" value="Riboflavin synthase domain-like"/>
    <property type="match status" value="1"/>
</dbReference>
<feature type="binding site" evidence="11 13">
    <location>
        <position position="221"/>
    </location>
    <ligand>
        <name>[2Fe-2S] cluster</name>
        <dbReference type="ChEBI" id="CHEBI:190135"/>
    </ligand>
</feature>
<reference evidence="16" key="1">
    <citation type="submission" date="2016-10" db="EMBL/GenBank/DDBJ databases">
        <authorList>
            <person name="Varghese N."/>
            <person name="Submissions S."/>
        </authorList>
    </citation>
    <scope>NUCLEOTIDE SEQUENCE [LARGE SCALE GENOMIC DNA]</scope>
    <source>
        <strain evidence="16">DSM 10002</strain>
    </source>
</reference>
<comment type="cofactor">
    <cofactor evidence="11 12">
        <name>FAD</name>
        <dbReference type="ChEBI" id="CHEBI:57692"/>
    </cofactor>
    <text evidence="11 12">Binds 1 FAD per subunit.</text>
</comment>
<sequence length="255" mass="26745">MTNIKVHACVIENTALTETIYRLRLRCESFAPAQPGQFVNVTIPGFFLRRPLAIADVVYEHDGGATLTLIVAQVGAGTQALASVTPGTMIDVLGPLGHGFDVDGAGSNPVLVGGGSGIPPLYFAAKYAVARGYRPHVLLGFRTAHDVYAEQDFRELGCDVSVATEDGSYGVAGFVTAAMPDDASHVLACGPEGMLRSVVARSRGRVQVSLEAHMGCGFGACLGCTVQTVRGLERVCVEGPVFDSTDVIFDGEVAR</sequence>
<dbReference type="STRING" id="131112.SAMN04489737_1215"/>
<comment type="pathway">
    <text evidence="11">Pyrimidine metabolism; UMP biosynthesis via de novo pathway; orotate from (S)-dihydroorotate (NAD(+) route): step 1/1.</text>
</comment>
<dbReference type="InterPro" id="IPR023455">
    <property type="entry name" value="Dihydroorotate_DHASE_ETsu"/>
</dbReference>
<dbReference type="AlphaFoldDB" id="A0A1H2LJA0"/>
<dbReference type="PANTHER" id="PTHR43513">
    <property type="entry name" value="DIHYDROOROTATE DEHYDROGENASE B (NAD(+)), ELECTRON TRANSFER SUBUNIT"/>
    <property type="match status" value="1"/>
</dbReference>
<evidence type="ECO:0000259" key="14">
    <source>
        <dbReference type="PROSITE" id="PS51384"/>
    </source>
</evidence>
<keyword evidence="9 11" id="KW-0408">Iron</keyword>
<dbReference type="InterPro" id="IPR012165">
    <property type="entry name" value="Cyt_c3_hydrogenase_gsu"/>
</dbReference>
<keyword evidence="6 11" id="KW-0274">FAD</keyword>
<evidence type="ECO:0000256" key="9">
    <source>
        <dbReference type="ARBA" id="ARBA00023004"/>
    </source>
</evidence>
<comment type="cofactor">
    <cofactor evidence="11">
        <name>[2Fe-2S] cluster</name>
        <dbReference type="ChEBI" id="CHEBI:190135"/>
    </cofactor>
    <text evidence="11">Binds 1 [2Fe-2S] cluster per subunit.</text>
</comment>
<evidence type="ECO:0000256" key="11">
    <source>
        <dbReference type="HAMAP-Rule" id="MF_01211"/>
    </source>
</evidence>
<keyword evidence="5 11" id="KW-0479">Metal-binding</keyword>
<dbReference type="GO" id="GO:0016491">
    <property type="term" value="F:oxidoreductase activity"/>
    <property type="evidence" value="ECO:0007669"/>
    <property type="project" value="InterPro"/>
</dbReference>
<dbReference type="RefSeq" id="WP_091281070.1">
    <property type="nucleotide sequence ID" value="NZ_JABAPH010000014.1"/>
</dbReference>
<comment type="function">
    <text evidence="11">Responsible for channeling the electrons from the oxidation of dihydroorotate from the FMN redox center in the PyrD type B subunit to the ultimate electron acceptor NAD(+).</text>
</comment>
<dbReference type="GeneID" id="65344949"/>
<evidence type="ECO:0000256" key="7">
    <source>
        <dbReference type="ARBA" id="ARBA00022975"/>
    </source>
</evidence>
<dbReference type="PROSITE" id="PS51384">
    <property type="entry name" value="FAD_FR"/>
    <property type="match status" value="1"/>
</dbReference>
<keyword evidence="2 11" id="KW-0813">Transport</keyword>
<feature type="binding site" evidence="11 13">
    <location>
        <position position="224"/>
    </location>
    <ligand>
        <name>[2Fe-2S] cluster</name>
        <dbReference type="ChEBI" id="CHEBI:190135"/>
    </ligand>
</feature>
<comment type="similarity">
    <text evidence="1 11">Belongs to the PyrK family.</text>
</comment>
<dbReference type="UniPathway" id="UPA00070">
    <property type="reaction ID" value="UER00945"/>
</dbReference>
<protein>
    <recommendedName>
        <fullName evidence="11">Dihydroorotate dehydrogenase B (NAD(+)), electron transfer subunit</fullName>
    </recommendedName>
    <alternativeName>
        <fullName evidence="11">Dihydroorotate oxidase B, electron transfer subunit</fullName>
    </alternativeName>
</protein>
<evidence type="ECO:0000256" key="4">
    <source>
        <dbReference type="ARBA" id="ARBA00022714"/>
    </source>
</evidence>
<keyword evidence="10 11" id="KW-0411">Iron-sulfur</keyword>
<keyword evidence="8 11" id="KW-0249">Electron transport</keyword>
<dbReference type="Pfam" id="PF00175">
    <property type="entry name" value="NAD_binding_1"/>
    <property type="match status" value="1"/>
</dbReference>
<dbReference type="InterPro" id="IPR039261">
    <property type="entry name" value="FNR_nucleotide-bd"/>
</dbReference>
<evidence type="ECO:0000313" key="15">
    <source>
        <dbReference type="EMBL" id="SDU80476.1"/>
    </source>
</evidence>
<dbReference type="Gene3D" id="3.40.50.80">
    <property type="entry name" value="Nucleotide-binding domain of ferredoxin-NADP reductase (FNR) module"/>
    <property type="match status" value="1"/>
</dbReference>
<keyword evidence="16" id="KW-1185">Reference proteome</keyword>
<dbReference type="PANTHER" id="PTHR43513:SF3">
    <property type="entry name" value="DIHYDROOROTATE DEHYDROGENASE B (NAD(+)), ELECTRON TRANSFER SUBUNIT-RELATED"/>
    <property type="match status" value="1"/>
</dbReference>
<dbReference type="InterPro" id="IPR001433">
    <property type="entry name" value="OxRdtase_FAD/NAD-bd"/>
</dbReference>
<dbReference type="InterPro" id="IPR037117">
    <property type="entry name" value="Dihydroorotate_DH_ele_sf"/>
</dbReference>
<dbReference type="Gene3D" id="2.10.240.10">
    <property type="entry name" value="Dihydroorotate dehydrogenase, electron transfer subunit"/>
    <property type="match status" value="1"/>
</dbReference>
<feature type="binding site" evidence="11 13">
    <location>
        <position position="236"/>
    </location>
    <ligand>
        <name>[2Fe-2S] cluster</name>
        <dbReference type="ChEBI" id="CHEBI:190135"/>
    </ligand>
</feature>
<dbReference type="Proteomes" id="UP000214355">
    <property type="component" value="Chromosome I"/>
</dbReference>
<evidence type="ECO:0000256" key="5">
    <source>
        <dbReference type="ARBA" id="ARBA00022723"/>
    </source>
</evidence>
<dbReference type="InterPro" id="IPR050353">
    <property type="entry name" value="PyrK_electron_transfer"/>
</dbReference>
<dbReference type="GO" id="GO:0009055">
    <property type="term" value="F:electron transfer activity"/>
    <property type="evidence" value="ECO:0007669"/>
    <property type="project" value="UniProtKB-UniRule"/>
</dbReference>
<dbReference type="Pfam" id="PF10418">
    <property type="entry name" value="DHODB_Fe-S_bind"/>
    <property type="match status" value="1"/>
</dbReference>
<keyword evidence="3 11" id="KW-0285">Flavoprotein</keyword>
<feature type="binding site" evidence="11 13">
    <location>
        <position position="216"/>
    </location>
    <ligand>
        <name>[2Fe-2S] cluster</name>
        <dbReference type="ChEBI" id="CHEBI:190135"/>
    </ligand>
</feature>
<accession>A0A1H2LJA0</accession>
<dbReference type="Gene3D" id="2.40.30.10">
    <property type="entry name" value="Translation factors"/>
    <property type="match status" value="1"/>
</dbReference>
<gene>
    <name evidence="11" type="primary">pyrK</name>
    <name evidence="15" type="ORF">SAMN04489737_1215</name>
</gene>
<dbReference type="PIRSF" id="PIRSF006816">
    <property type="entry name" value="Cyc3_hyd_g"/>
    <property type="match status" value="1"/>
</dbReference>
<dbReference type="SUPFAM" id="SSF52343">
    <property type="entry name" value="Ferredoxin reductase-like, C-terminal NADP-linked domain"/>
    <property type="match status" value="1"/>
</dbReference>
<dbReference type="GO" id="GO:0051537">
    <property type="term" value="F:2 iron, 2 sulfur cluster binding"/>
    <property type="evidence" value="ECO:0007669"/>
    <property type="project" value="UniProtKB-KW"/>
</dbReference>
<evidence type="ECO:0000256" key="8">
    <source>
        <dbReference type="ARBA" id="ARBA00022982"/>
    </source>
</evidence>
<evidence type="ECO:0000313" key="16">
    <source>
        <dbReference type="Proteomes" id="UP000214355"/>
    </source>
</evidence>
<dbReference type="GO" id="GO:0044205">
    <property type="term" value="P:'de novo' UMP biosynthetic process"/>
    <property type="evidence" value="ECO:0007669"/>
    <property type="project" value="UniProtKB-UniRule"/>
</dbReference>
<dbReference type="EMBL" id="LT629804">
    <property type="protein sequence ID" value="SDU80476.1"/>
    <property type="molecule type" value="Genomic_DNA"/>
</dbReference>
<evidence type="ECO:0000256" key="2">
    <source>
        <dbReference type="ARBA" id="ARBA00022448"/>
    </source>
</evidence>
<organism evidence="15 16">
    <name type="scientific">Arcanobacterium phocae</name>
    <dbReference type="NCBI Taxonomy" id="131112"/>
    <lineage>
        <taxon>Bacteria</taxon>
        <taxon>Bacillati</taxon>
        <taxon>Actinomycetota</taxon>
        <taxon>Actinomycetes</taxon>
        <taxon>Actinomycetales</taxon>
        <taxon>Actinomycetaceae</taxon>
        <taxon>Arcanobacterium</taxon>
    </lineage>
</organism>